<feature type="region of interest" description="Disordered" evidence="1">
    <location>
        <begin position="429"/>
        <end position="552"/>
    </location>
</feature>
<feature type="signal peptide" evidence="2">
    <location>
        <begin position="1"/>
        <end position="17"/>
    </location>
</feature>
<keyword evidence="3" id="KW-1185">Reference proteome</keyword>
<gene>
    <name evidence="4" type="primary">LOC115886770</name>
</gene>
<evidence type="ECO:0000256" key="2">
    <source>
        <dbReference type="SAM" id="SignalP"/>
    </source>
</evidence>
<feature type="region of interest" description="Disordered" evidence="1">
    <location>
        <begin position="352"/>
        <end position="416"/>
    </location>
</feature>
<dbReference type="Proteomes" id="UP000504635">
    <property type="component" value="Unplaced"/>
</dbReference>
<feature type="compositionally biased region" description="Basic and acidic residues" evidence="1">
    <location>
        <begin position="463"/>
        <end position="475"/>
    </location>
</feature>
<sequence>MWTIFMSLCVAISLVMSLVFCLCWKKKNTKDEWLGIDGMVTQKNPDENVNHLPSTASCVDRISTEDSIDSSKRSAVTSTRRSLPDIPAEVNTPVNWEPTGDNSSEHYATLGQYQNTSSKPALRNGLDPRLSVSQHSSISQADENFSTYERVKYDKINSKEHPYAQLQPTTSRPFVHEVNEPGQSTSEERVNLLRADGTNKNIESNIHVRSRRSSTHSNTGMDIPAATAVAGGIAANYDLPYMTPPVNQTNFSGDSQDSSKGYTSITVREPLANILAQTKEINKEKRGLDVNYSTVSDDSDDVYTTIPDPNNQIYTSESETYSKIQPVIVEAEINHVPTERRISERREIEELYELPPQPAPPSVGSLKHVTMHTHSRQASSSSSIANIGSPKPEKRQANSPLPPPPTSSHDKLQALHNVDDLYAKVCKSRKDDFSEDKLSDRGSLNESFRNSLVSSSKSSKSSETSKKEHNYETLKKTRVSNDPGYEKIKGGGDCEPGYASINGPDSLASSSDPGYEVLRGGQVPSEIDPNYEQLRHRSSNASDSGYSKVRDRNDGYSVINKKKKLEPFEVSDLIDEPKYESMSDVLPEPPYQSAIRSTDSDIDPNYESVMNHRPPSTDPNYETVKEPAKLEDDDEDIPGYQKIKATASSESSNNSASKTTTEDDSEPPYERLNNDNSDCEACGGYEKVGRSKDNSQGSSGNEIPALQNEVADGELGTSYLHEEDAVVQV</sequence>
<dbReference type="AlphaFoldDB" id="A0A6J2YGB1"/>
<feature type="compositionally biased region" description="Low complexity" evidence="1">
    <location>
        <begin position="644"/>
        <end position="659"/>
    </location>
</feature>
<organism evidence="3 4">
    <name type="scientific">Sitophilus oryzae</name>
    <name type="common">Rice weevil</name>
    <name type="synonym">Curculio oryzae</name>
    <dbReference type="NCBI Taxonomy" id="7048"/>
    <lineage>
        <taxon>Eukaryota</taxon>
        <taxon>Metazoa</taxon>
        <taxon>Ecdysozoa</taxon>
        <taxon>Arthropoda</taxon>
        <taxon>Hexapoda</taxon>
        <taxon>Insecta</taxon>
        <taxon>Pterygota</taxon>
        <taxon>Neoptera</taxon>
        <taxon>Endopterygota</taxon>
        <taxon>Coleoptera</taxon>
        <taxon>Polyphaga</taxon>
        <taxon>Cucujiformia</taxon>
        <taxon>Curculionidae</taxon>
        <taxon>Dryophthorinae</taxon>
        <taxon>Sitophilus</taxon>
    </lineage>
</organism>
<keyword evidence="2" id="KW-0732">Signal</keyword>
<feature type="region of interest" description="Disordered" evidence="1">
    <location>
        <begin position="63"/>
        <end position="105"/>
    </location>
</feature>
<proteinExistence type="predicted"/>
<feature type="compositionally biased region" description="Basic and acidic residues" evidence="1">
    <location>
        <begin position="429"/>
        <end position="440"/>
    </location>
</feature>
<reference evidence="4" key="1">
    <citation type="submission" date="2025-08" db="UniProtKB">
        <authorList>
            <consortium name="RefSeq"/>
        </authorList>
    </citation>
    <scope>IDENTIFICATION</scope>
    <source>
        <tissue evidence="4">Gonads</tissue>
    </source>
</reference>
<dbReference type="OrthoDB" id="440385at2759"/>
<evidence type="ECO:0000313" key="4">
    <source>
        <dbReference type="RefSeq" id="XP_030761915.1"/>
    </source>
</evidence>
<feature type="compositionally biased region" description="Polar residues" evidence="1">
    <location>
        <begin position="442"/>
        <end position="453"/>
    </location>
</feature>
<evidence type="ECO:0000256" key="1">
    <source>
        <dbReference type="SAM" id="MobiDB-lite"/>
    </source>
</evidence>
<evidence type="ECO:0000313" key="3">
    <source>
        <dbReference type="Proteomes" id="UP000504635"/>
    </source>
</evidence>
<feature type="region of interest" description="Disordered" evidence="1">
    <location>
        <begin position="575"/>
        <end position="707"/>
    </location>
</feature>
<accession>A0A6J2YGB1</accession>
<name>A0A6J2YGB1_SITOR</name>
<dbReference type="GeneID" id="115886770"/>
<dbReference type="RefSeq" id="XP_030761915.1">
    <property type="nucleotide sequence ID" value="XM_030906055.1"/>
</dbReference>
<dbReference type="KEGG" id="soy:115886770"/>
<feature type="chain" id="PRO_5026900975" evidence="2">
    <location>
        <begin position="18"/>
        <end position="729"/>
    </location>
</feature>
<protein>
    <submittedName>
        <fullName evidence="4">Uncharacterized protein LOC115886770 isoform X1</fullName>
    </submittedName>
</protein>